<proteinExistence type="predicted"/>
<evidence type="ECO:0000313" key="2">
    <source>
        <dbReference type="EMBL" id="GFO29131.1"/>
    </source>
</evidence>
<dbReference type="Proteomes" id="UP000735302">
    <property type="component" value="Unassembled WGS sequence"/>
</dbReference>
<feature type="region of interest" description="Disordered" evidence="1">
    <location>
        <begin position="70"/>
        <end position="90"/>
    </location>
</feature>
<dbReference type="AlphaFoldDB" id="A0AAV4CCQ4"/>
<comment type="caution">
    <text evidence="2">The sequence shown here is derived from an EMBL/GenBank/DDBJ whole genome shotgun (WGS) entry which is preliminary data.</text>
</comment>
<organism evidence="2 3">
    <name type="scientific">Plakobranchus ocellatus</name>
    <dbReference type="NCBI Taxonomy" id="259542"/>
    <lineage>
        <taxon>Eukaryota</taxon>
        <taxon>Metazoa</taxon>
        <taxon>Spiralia</taxon>
        <taxon>Lophotrochozoa</taxon>
        <taxon>Mollusca</taxon>
        <taxon>Gastropoda</taxon>
        <taxon>Heterobranchia</taxon>
        <taxon>Euthyneura</taxon>
        <taxon>Panpulmonata</taxon>
        <taxon>Sacoglossa</taxon>
        <taxon>Placobranchoidea</taxon>
        <taxon>Plakobranchidae</taxon>
        <taxon>Plakobranchus</taxon>
    </lineage>
</organism>
<evidence type="ECO:0000313" key="3">
    <source>
        <dbReference type="Proteomes" id="UP000735302"/>
    </source>
</evidence>
<name>A0AAV4CCQ4_9GAST</name>
<keyword evidence="3" id="KW-1185">Reference proteome</keyword>
<sequence length="220" mass="24090">MSWDEVYDELKHHVTVNGEDLNPFDMSEGAKNAEGHEKDSEYPSDADSQGREKSWDARELAGWNILVKARSKRSSASAPNPFDDSYTHHGSECVKKQKELIRYYTTHIDSSGNSHGGFSQEEIKVAQGIPGIPEAPAVFAEGKEDNGIKKDVGPQENAVAIGENGQPKEIARGVHIAVLVEEGEEARLACHYCRGSETEGESKIEELMVAARIGDRKVGV</sequence>
<gene>
    <name evidence="2" type="ORF">PoB_005563600</name>
</gene>
<feature type="compositionally biased region" description="Basic and acidic residues" evidence="1">
    <location>
        <begin position="31"/>
        <end position="41"/>
    </location>
</feature>
<evidence type="ECO:0000256" key="1">
    <source>
        <dbReference type="SAM" id="MobiDB-lite"/>
    </source>
</evidence>
<feature type="region of interest" description="Disordered" evidence="1">
    <location>
        <begin position="17"/>
        <end position="55"/>
    </location>
</feature>
<accession>A0AAV4CCQ4</accession>
<protein>
    <submittedName>
        <fullName evidence="2">Uncharacterized protein</fullName>
    </submittedName>
</protein>
<reference evidence="2 3" key="1">
    <citation type="journal article" date="2021" name="Elife">
        <title>Chloroplast acquisition without the gene transfer in kleptoplastic sea slugs, Plakobranchus ocellatus.</title>
        <authorList>
            <person name="Maeda T."/>
            <person name="Takahashi S."/>
            <person name="Yoshida T."/>
            <person name="Shimamura S."/>
            <person name="Takaki Y."/>
            <person name="Nagai Y."/>
            <person name="Toyoda A."/>
            <person name="Suzuki Y."/>
            <person name="Arimoto A."/>
            <person name="Ishii H."/>
            <person name="Satoh N."/>
            <person name="Nishiyama T."/>
            <person name="Hasebe M."/>
            <person name="Maruyama T."/>
            <person name="Minagawa J."/>
            <person name="Obokata J."/>
            <person name="Shigenobu S."/>
        </authorList>
    </citation>
    <scope>NUCLEOTIDE SEQUENCE [LARGE SCALE GENOMIC DNA]</scope>
</reference>
<dbReference type="EMBL" id="BLXT01006120">
    <property type="protein sequence ID" value="GFO29131.1"/>
    <property type="molecule type" value="Genomic_DNA"/>
</dbReference>